<evidence type="ECO:0000256" key="9">
    <source>
        <dbReference type="ARBA" id="ARBA00032845"/>
    </source>
</evidence>
<dbReference type="GO" id="GO:0016887">
    <property type="term" value="F:ATP hydrolysis activity"/>
    <property type="evidence" value="ECO:0007669"/>
    <property type="project" value="InterPro"/>
</dbReference>
<evidence type="ECO:0000313" key="12">
    <source>
        <dbReference type="EMBL" id="MYG38227.1"/>
    </source>
</evidence>
<keyword evidence="3" id="KW-0132">Cell division</keyword>
<evidence type="ECO:0000256" key="8">
    <source>
        <dbReference type="ARBA" id="ARBA00025436"/>
    </source>
</evidence>
<feature type="binding site" evidence="10">
    <location>
        <begin position="30"/>
        <end position="37"/>
    </location>
    <ligand>
        <name>ATP</name>
        <dbReference type="ChEBI" id="CHEBI:30616"/>
    </ligand>
</feature>
<proteinExistence type="inferred from homology"/>
<comment type="caution">
    <text evidence="12">The sequence shown here is derived from an EMBL/GenBank/DDBJ whole genome shotgun (WGS) entry which is preliminary data.</text>
</comment>
<dbReference type="PIRSF" id="PIRSF003092">
    <property type="entry name" value="MinD"/>
    <property type="match status" value="1"/>
</dbReference>
<keyword evidence="6" id="KW-0717">Septation</keyword>
<evidence type="ECO:0000256" key="2">
    <source>
        <dbReference type="ARBA" id="ARBA00016887"/>
    </source>
</evidence>
<dbReference type="InterPro" id="IPR025501">
    <property type="entry name" value="MinD_FleN"/>
</dbReference>
<dbReference type="PANTHER" id="PTHR43384">
    <property type="entry name" value="SEPTUM SITE-DETERMINING PROTEIN MIND HOMOLOG, CHLOROPLASTIC-RELATED"/>
    <property type="match status" value="1"/>
</dbReference>
<dbReference type="GO" id="GO:0051782">
    <property type="term" value="P:negative regulation of cell division"/>
    <property type="evidence" value="ECO:0007669"/>
    <property type="project" value="TreeGrafter"/>
</dbReference>
<dbReference type="Pfam" id="PF01656">
    <property type="entry name" value="CbiA"/>
    <property type="match status" value="1"/>
</dbReference>
<keyword evidence="7" id="KW-0131">Cell cycle</keyword>
<organism evidence="12">
    <name type="scientific">Synechococcus sp. SB0676_bin_10</name>
    <dbReference type="NCBI Taxonomy" id="2604869"/>
    <lineage>
        <taxon>Bacteria</taxon>
        <taxon>Bacillati</taxon>
        <taxon>Cyanobacteriota</taxon>
        <taxon>Cyanophyceae</taxon>
        <taxon>Synechococcales</taxon>
        <taxon>Synechococcaceae</taxon>
        <taxon>Synechococcus</taxon>
    </lineage>
</organism>
<dbReference type="Gene3D" id="3.40.50.300">
    <property type="entry name" value="P-loop containing nucleotide triphosphate hydrolases"/>
    <property type="match status" value="1"/>
</dbReference>
<comment type="function">
    <text evidence="8">ATPase required for the correct placement of the division site. Cell division inhibitors MinC and MinD act in concert to form an inhibitor capable of blocking formation of the polar Z ring septums. Rapidly oscillates between the poles of the cell to destabilize FtsZ filaments that have formed before they mature into polar Z rings.</text>
</comment>
<evidence type="ECO:0000256" key="1">
    <source>
        <dbReference type="ARBA" id="ARBA00010257"/>
    </source>
</evidence>
<evidence type="ECO:0000256" key="7">
    <source>
        <dbReference type="ARBA" id="ARBA00023306"/>
    </source>
</evidence>
<dbReference type="InterPro" id="IPR002586">
    <property type="entry name" value="CobQ/CobB/MinD/ParA_Nub-bd_dom"/>
</dbReference>
<reference evidence="12" key="1">
    <citation type="submission" date="2019-09" db="EMBL/GenBank/DDBJ databases">
        <title>Characterisation of the sponge microbiome using genome-centric metagenomics.</title>
        <authorList>
            <person name="Engelberts J.P."/>
            <person name="Robbins S.J."/>
            <person name="De Goeij J.M."/>
            <person name="Aranda M."/>
            <person name="Bell S.C."/>
            <person name="Webster N.S."/>
        </authorList>
    </citation>
    <scope>NUCLEOTIDE SEQUENCE</scope>
    <source>
        <strain evidence="12">SB0676_bin_10</strain>
    </source>
</reference>
<keyword evidence="5 10" id="KW-0067">ATP-binding</keyword>
<dbReference type="NCBIfam" id="TIGR01968">
    <property type="entry name" value="minD_bact"/>
    <property type="match status" value="1"/>
</dbReference>
<dbReference type="SUPFAM" id="SSF52540">
    <property type="entry name" value="P-loop containing nucleoside triphosphate hydrolases"/>
    <property type="match status" value="1"/>
</dbReference>
<dbReference type="CDD" id="cd02036">
    <property type="entry name" value="MinD"/>
    <property type="match status" value="1"/>
</dbReference>
<dbReference type="EMBL" id="VYDO01000139">
    <property type="protein sequence ID" value="MYG38227.1"/>
    <property type="molecule type" value="Genomic_DNA"/>
</dbReference>
<dbReference type="PANTHER" id="PTHR43384:SF6">
    <property type="entry name" value="SEPTUM SITE-DETERMINING PROTEIN MIND HOMOLOG, CHLOROPLASTIC"/>
    <property type="match status" value="1"/>
</dbReference>
<evidence type="ECO:0000256" key="3">
    <source>
        <dbReference type="ARBA" id="ARBA00022618"/>
    </source>
</evidence>
<sequence length="288" mass="30913">MAQLPSSDSTAHIDALKSHNCRSIVLCSGKGGVGKTTLTANLGIALAKLGHKTCVVDADYGLRNLDLLLGLESRIVFTAQEVISGSCRLGQALVKHKHEMNLMLMPAGNPRMLDWFNPEHMRNLVTMLAESFDFILIDAPAGVEDGFKNAVAGANEAILVVNPEISSVRDADRVAGLLSSQGTFDLIQLVVNRVRPRMVEKLDMLSIDDVLDILAVPLLGVVQEDEQVIISSNLGEPLALGKQNSPAGVAYGNIARRIQGEDVPIPDINAQPAGFMDRLGDFLSTKII</sequence>
<evidence type="ECO:0000256" key="5">
    <source>
        <dbReference type="ARBA" id="ARBA00022840"/>
    </source>
</evidence>
<evidence type="ECO:0000256" key="4">
    <source>
        <dbReference type="ARBA" id="ARBA00022741"/>
    </source>
</evidence>
<dbReference type="GO" id="GO:0005524">
    <property type="term" value="F:ATP binding"/>
    <property type="evidence" value="ECO:0007669"/>
    <property type="project" value="UniProtKB-KW"/>
</dbReference>
<dbReference type="InterPro" id="IPR050625">
    <property type="entry name" value="ParA/MinD_ATPase"/>
</dbReference>
<protein>
    <recommendedName>
        <fullName evidence="2">Septum site-determining protein MinD</fullName>
    </recommendedName>
    <alternativeName>
        <fullName evidence="9">Cell division inhibitor MinD</fullName>
    </alternativeName>
</protein>
<feature type="domain" description="CobQ/CobB/MinD/ParA nucleotide binding" evidence="11">
    <location>
        <begin position="24"/>
        <end position="237"/>
    </location>
</feature>
<accession>A0A6B1F7S5</accession>
<evidence type="ECO:0000259" key="11">
    <source>
        <dbReference type="Pfam" id="PF01656"/>
    </source>
</evidence>
<dbReference type="GO" id="GO:0005829">
    <property type="term" value="C:cytosol"/>
    <property type="evidence" value="ECO:0007669"/>
    <property type="project" value="TreeGrafter"/>
</dbReference>
<evidence type="ECO:0000256" key="10">
    <source>
        <dbReference type="PIRSR" id="PIRSR003092-1"/>
    </source>
</evidence>
<dbReference type="AlphaFoldDB" id="A0A6B1F7S5"/>
<dbReference type="InterPro" id="IPR027417">
    <property type="entry name" value="P-loop_NTPase"/>
</dbReference>
<comment type="similarity">
    <text evidence="1">Belongs to the ParA family. MinD subfamily.</text>
</comment>
<dbReference type="InterPro" id="IPR010223">
    <property type="entry name" value="MinD"/>
</dbReference>
<dbReference type="GO" id="GO:0009898">
    <property type="term" value="C:cytoplasmic side of plasma membrane"/>
    <property type="evidence" value="ECO:0007669"/>
    <property type="project" value="TreeGrafter"/>
</dbReference>
<gene>
    <name evidence="12" type="primary">minD</name>
    <name evidence="12" type="ORF">F4162_04345</name>
</gene>
<evidence type="ECO:0000256" key="6">
    <source>
        <dbReference type="ARBA" id="ARBA00023210"/>
    </source>
</evidence>
<name>A0A6B1F7S5_9SYNE</name>
<dbReference type="GO" id="GO:0000917">
    <property type="term" value="P:division septum assembly"/>
    <property type="evidence" value="ECO:0007669"/>
    <property type="project" value="UniProtKB-KW"/>
</dbReference>
<keyword evidence="4 10" id="KW-0547">Nucleotide-binding</keyword>